<organism evidence="9 10">
    <name type="scientific">Iphiclides podalirius</name>
    <name type="common">scarce swallowtail</name>
    <dbReference type="NCBI Taxonomy" id="110791"/>
    <lineage>
        <taxon>Eukaryota</taxon>
        <taxon>Metazoa</taxon>
        <taxon>Ecdysozoa</taxon>
        <taxon>Arthropoda</taxon>
        <taxon>Hexapoda</taxon>
        <taxon>Insecta</taxon>
        <taxon>Pterygota</taxon>
        <taxon>Neoptera</taxon>
        <taxon>Endopterygota</taxon>
        <taxon>Lepidoptera</taxon>
        <taxon>Glossata</taxon>
        <taxon>Ditrysia</taxon>
        <taxon>Papilionoidea</taxon>
        <taxon>Papilionidae</taxon>
        <taxon>Papilioninae</taxon>
        <taxon>Iphiclides</taxon>
    </lineage>
</organism>
<keyword evidence="10" id="KW-1185">Reference proteome</keyword>
<sequence length="325" mass="35460">MSFRRLLSAVRSAREALARGAPLADGVLKSLISLMVICCIAVTSPQTASAKPFAFSFPAGWSLAGLVGTVGPRSEEAERREPAAGVKPYTGRRVGNDTLRMIYHHDQTVAVVELGPGKLLLNCELIETYDEEDTGRLLRQLGRLNRPFGVTFRQMIKLMSQCQQVSKVRVEGVEAWDNGRPETSAGHERGAAARLRAGGAHAGLLGGSPLSLLQGIIPGTKWCGTGDIAADYHDLGADRPLDRCCRTHDLCPTKVRAFSRRYNLTNNSLYSKSHCTCDDMLFDCLKSTNTSAAHLMGHIYFNLVQVPCLEDQPNGLQFRDAKQGF</sequence>
<gene>
    <name evidence="9" type="ORF">IPOD504_LOCUS6476</name>
</gene>
<evidence type="ECO:0000256" key="5">
    <source>
        <dbReference type="ARBA" id="ARBA00022963"/>
    </source>
</evidence>
<dbReference type="InterPro" id="IPR036444">
    <property type="entry name" value="PLipase_A2_dom_sf"/>
</dbReference>
<dbReference type="Gene3D" id="1.20.90.10">
    <property type="entry name" value="Phospholipase A2 domain"/>
    <property type="match status" value="1"/>
</dbReference>
<dbReference type="EMBL" id="OW152830">
    <property type="protein sequence ID" value="CAH2048915.1"/>
    <property type="molecule type" value="Genomic_DNA"/>
</dbReference>
<proteinExistence type="predicted"/>
<dbReference type="InterPro" id="IPR016090">
    <property type="entry name" value="PLA2-like_dom"/>
</dbReference>
<evidence type="ECO:0000256" key="4">
    <source>
        <dbReference type="ARBA" id="ARBA00022525"/>
    </source>
</evidence>
<dbReference type="PROSITE" id="PS00118">
    <property type="entry name" value="PA2_HIS"/>
    <property type="match status" value="1"/>
</dbReference>
<evidence type="ECO:0000313" key="9">
    <source>
        <dbReference type="EMBL" id="CAH2048915.1"/>
    </source>
</evidence>
<dbReference type="SUPFAM" id="SSF48619">
    <property type="entry name" value="Phospholipase A2, PLA2"/>
    <property type="match status" value="1"/>
</dbReference>
<evidence type="ECO:0000313" key="10">
    <source>
        <dbReference type="Proteomes" id="UP000837857"/>
    </source>
</evidence>
<evidence type="ECO:0000256" key="3">
    <source>
        <dbReference type="ARBA" id="ARBA00013278"/>
    </source>
</evidence>
<dbReference type="CDD" id="cd04704">
    <property type="entry name" value="PLA2_bee_venom_like"/>
    <property type="match status" value="1"/>
</dbReference>
<comment type="cofactor">
    <cofactor evidence="1">
        <name>Ca(2+)</name>
        <dbReference type="ChEBI" id="CHEBI:29108"/>
    </cofactor>
</comment>
<dbReference type="PANTHER" id="PTHR12253">
    <property type="entry name" value="RH14732P"/>
    <property type="match status" value="1"/>
</dbReference>
<dbReference type="InterPro" id="IPR033113">
    <property type="entry name" value="PLA2_histidine"/>
</dbReference>
<dbReference type="EC" id="3.1.1.4" evidence="3"/>
<dbReference type="Pfam" id="PF05826">
    <property type="entry name" value="Phospholip_A2_2"/>
    <property type="match status" value="1"/>
</dbReference>
<dbReference type="Proteomes" id="UP000837857">
    <property type="component" value="Chromosome 18"/>
</dbReference>
<evidence type="ECO:0000259" key="8">
    <source>
        <dbReference type="Pfam" id="PF05826"/>
    </source>
</evidence>
<evidence type="ECO:0000256" key="1">
    <source>
        <dbReference type="ARBA" id="ARBA00001913"/>
    </source>
</evidence>
<feature type="domain" description="Phospholipase A2-like central" evidence="8">
    <location>
        <begin position="216"/>
        <end position="311"/>
    </location>
</feature>
<accession>A0ABN8I529</accession>
<evidence type="ECO:0000256" key="7">
    <source>
        <dbReference type="ARBA" id="ARBA00029903"/>
    </source>
</evidence>
<comment type="subcellular location">
    <subcellularLocation>
        <location evidence="2">Secreted</location>
    </subcellularLocation>
</comment>
<protein>
    <recommendedName>
        <fullName evidence="3">phospholipase A2</fullName>
        <ecNumber evidence="3">3.1.1.4</ecNumber>
    </recommendedName>
    <alternativeName>
        <fullName evidence="7">Phosphatidylcholine 2-acylhydrolase</fullName>
    </alternativeName>
</protein>
<reference evidence="9" key="1">
    <citation type="submission" date="2022-03" db="EMBL/GenBank/DDBJ databases">
        <authorList>
            <person name="Martin H S."/>
        </authorList>
    </citation>
    <scope>NUCLEOTIDE SEQUENCE</scope>
</reference>
<keyword evidence="4" id="KW-0964">Secreted</keyword>
<name>A0ABN8I529_9NEOP</name>
<feature type="non-terminal residue" evidence="9">
    <location>
        <position position="325"/>
    </location>
</feature>
<keyword evidence="5" id="KW-0442">Lipid degradation</keyword>
<evidence type="ECO:0000256" key="2">
    <source>
        <dbReference type="ARBA" id="ARBA00004613"/>
    </source>
</evidence>
<keyword evidence="6" id="KW-0443">Lipid metabolism</keyword>
<evidence type="ECO:0000256" key="6">
    <source>
        <dbReference type="ARBA" id="ARBA00023098"/>
    </source>
</evidence>